<dbReference type="PROSITE" id="PS00061">
    <property type="entry name" value="ADH_SHORT"/>
    <property type="match status" value="1"/>
</dbReference>
<dbReference type="GO" id="GO:0016491">
    <property type="term" value="F:oxidoreductase activity"/>
    <property type="evidence" value="ECO:0007669"/>
    <property type="project" value="UniProtKB-KW"/>
</dbReference>
<dbReference type="CDD" id="cd05233">
    <property type="entry name" value="SDR_c"/>
    <property type="match status" value="1"/>
</dbReference>
<protein>
    <submittedName>
        <fullName evidence="3">SDR family NAD(P)-dependent oxidoreductase</fullName>
    </submittedName>
</protein>
<dbReference type="Pfam" id="PF00106">
    <property type="entry name" value="adh_short"/>
    <property type="match status" value="1"/>
</dbReference>
<evidence type="ECO:0000313" key="3">
    <source>
        <dbReference type="EMBL" id="KAA1189440.1"/>
    </source>
</evidence>
<dbReference type="PRINTS" id="PR00081">
    <property type="entry name" value="GDHRDH"/>
</dbReference>
<organism evidence="3 4">
    <name type="scientific">Pseudohalioglobus sediminis</name>
    <dbReference type="NCBI Taxonomy" id="2606449"/>
    <lineage>
        <taxon>Bacteria</taxon>
        <taxon>Pseudomonadati</taxon>
        <taxon>Pseudomonadota</taxon>
        <taxon>Gammaproteobacteria</taxon>
        <taxon>Cellvibrionales</taxon>
        <taxon>Halieaceae</taxon>
        <taxon>Pseudohalioglobus</taxon>
    </lineage>
</organism>
<dbReference type="RefSeq" id="WP_149612051.1">
    <property type="nucleotide sequence ID" value="NZ_VTUX01000007.1"/>
</dbReference>
<dbReference type="InterPro" id="IPR002347">
    <property type="entry name" value="SDR_fam"/>
</dbReference>
<reference evidence="3 4" key="1">
    <citation type="submission" date="2019-09" db="EMBL/GenBank/DDBJ databases">
        <authorList>
            <person name="Chen X.-Y."/>
        </authorList>
    </citation>
    <scope>NUCLEOTIDE SEQUENCE [LARGE SCALE GENOMIC DNA]</scope>
    <source>
        <strain evidence="3 4">NY5</strain>
    </source>
</reference>
<dbReference type="EMBL" id="VTUX01000007">
    <property type="protein sequence ID" value="KAA1189440.1"/>
    <property type="molecule type" value="Genomic_DNA"/>
</dbReference>
<evidence type="ECO:0000256" key="2">
    <source>
        <dbReference type="ARBA" id="ARBA00023002"/>
    </source>
</evidence>
<dbReference type="SUPFAM" id="SSF51735">
    <property type="entry name" value="NAD(P)-binding Rossmann-fold domains"/>
    <property type="match status" value="1"/>
</dbReference>
<dbReference type="AlphaFoldDB" id="A0A5B0WQT3"/>
<dbReference type="PIRSF" id="PIRSF000126">
    <property type="entry name" value="11-beta-HSD1"/>
    <property type="match status" value="1"/>
</dbReference>
<sequence>MPAAFAYGPWALVTGASSGIGEQFAHLLAAAGCHLVITARRAEQLQNLATTLQAEHGIQVEAVTLDLNDADFLTPLLTAIADKDIGLLVSNAGFGLKGPHAMQDGAQLQGMLNVNALAPMLLTNALAPQLCARDKSGIILTSSIEGFVPFPHSAAYAASKAFVLSLGEAIAWELKDEGVDTLVLCPGSTDTEALTRQGFDPATLKGLMSPRDVASQALDALGKKTVLVTGAANKAMVKLLRNLPHNMAVNLAGKAMQSATGGASKE</sequence>
<dbReference type="InterPro" id="IPR036291">
    <property type="entry name" value="NAD(P)-bd_dom_sf"/>
</dbReference>
<proteinExistence type="inferred from homology"/>
<keyword evidence="2" id="KW-0560">Oxidoreductase</keyword>
<name>A0A5B0WQT3_9GAMM</name>
<keyword evidence="4" id="KW-1185">Reference proteome</keyword>
<accession>A0A5B0WQT3</accession>
<comment type="caution">
    <text evidence="3">The sequence shown here is derived from an EMBL/GenBank/DDBJ whole genome shotgun (WGS) entry which is preliminary data.</text>
</comment>
<dbReference type="PANTHER" id="PTHR44196:SF2">
    <property type="entry name" value="SHORT-CHAIN DEHYDROGENASE-RELATED"/>
    <property type="match status" value="1"/>
</dbReference>
<dbReference type="GO" id="GO:0016020">
    <property type="term" value="C:membrane"/>
    <property type="evidence" value="ECO:0007669"/>
    <property type="project" value="TreeGrafter"/>
</dbReference>
<gene>
    <name evidence="3" type="ORF">F0M18_13845</name>
</gene>
<evidence type="ECO:0000313" key="4">
    <source>
        <dbReference type="Proteomes" id="UP000323708"/>
    </source>
</evidence>
<dbReference type="InterPro" id="IPR020904">
    <property type="entry name" value="Sc_DH/Rdtase_CS"/>
</dbReference>
<evidence type="ECO:0000256" key="1">
    <source>
        <dbReference type="ARBA" id="ARBA00006484"/>
    </source>
</evidence>
<dbReference type="PANTHER" id="PTHR44196">
    <property type="entry name" value="DEHYDROGENASE/REDUCTASE SDR FAMILY MEMBER 7B"/>
    <property type="match status" value="1"/>
</dbReference>
<dbReference type="Proteomes" id="UP000323708">
    <property type="component" value="Unassembled WGS sequence"/>
</dbReference>
<comment type="similarity">
    <text evidence="1">Belongs to the short-chain dehydrogenases/reductases (SDR) family.</text>
</comment>
<dbReference type="Gene3D" id="3.40.50.720">
    <property type="entry name" value="NAD(P)-binding Rossmann-like Domain"/>
    <property type="match status" value="1"/>
</dbReference>